<dbReference type="SUPFAM" id="SSF53649">
    <property type="entry name" value="Alkaline phosphatase-like"/>
    <property type="match status" value="1"/>
</dbReference>
<reference evidence="6 7" key="1">
    <citation type="submission" date="2016-12" db="EMBL/GenBank/DDBJ databases">
        <title>Genome sequencing of Methylocaldum marinum.</title>
        <authorList>
            <person name="Takeuchi M."/>
            <person name="Kamagata Y."/>
            <person name="Hiraoka S."/>
            <person name="Oshima K."/>
            <person name="Hattori M."/>
            <person name="Iwasaki W."/>
        </authorList>
    </citation>
    <scope>NUCLEOTIDE SEQUENCE [LARGE SCALE GENOMIC DNA]</scope>
    <source>
        <strain evidence="6 7">S8</strain>
    </source>
</reference>
<evidence type="ECO:0000256" key="1">
    <source>
        <dbReference type="ARBA" id="ARBA00008779"/>
    </source>
</evidence>
<evidence type="ECO:0000256" key="3">
    <source>
        <dbReference type="ARBA" id="ARBA00022801"/>
    </source>
</evidence>
<keyword evidence="4" id="KW-0106">Calcium</keyword>
<keyword evidence="2" id="KW-0479">Metal-binding</keyword>
<feature type="domain" description="Sulfatase N-terminal" evidence="5">
    <location>
        <begin position="60"/>
        <end position="474"/>
    </location>
</feature>
<dbReference type="Gene3D" id="3.40.720.10">
    <property type="entry name" value="Alkaline Phosphatase, subunit A"/>
    <property type="match status" value="1"/>
</dbReference>
<dbReference type="PROSITE" id="PS00523">
    <property type="entry name" value="SULFATASE_1"/>
    <property type="match status" value="1"/>
</dbReference>
<dbReference type="Gene3D" id="3.30.1120.10">
    <property type="match status" value="1"/>
</dbReference>
<comment type="similarity">
    <text evidence="1">Belongs to the sulfatase family.</text>
</comment>
<dbReference type="EMBL" id="AP017928">
    <property type="protein sequence ID" value="BBA37060.1"/>
    <property type="molecule type" value="Genomic_DNA"/>
</dbReference>
<organism evidence="6 7">
    <name type="scientific">Methylocaldum marinum</name>
    <dbReference type="NCBI Taxonomy" id="1432792"/>
    <lineage>
        <taxon>Bacteria</taxon>
        <taxon>Pseudomonadati</taxon>
        <taxon>Pseudomonadota</taxon>
        <taxon>Gammaproteobacteria</taxon>
        <taxon>Methylococcales</taxon>
        <taxon>Methylococcaceae</taxon>
        <taxon>Methylocaldum</taxon>
    </lineage>
</organism>
<dbReference type="InterPro" id="IPR024607">
    <property type="entry name" value="Sulfatase_CS"/>
</dbReference>
<evidence type="ECO:0000313" key="7">
    <source>
        <dbReference type="Proteomes" id="UP000266313"/>
    </source>
</evidence>
<dbReference type="Proteomes" id="UP000266313">
    <property type="component" value="Chromosome"/>
</dbReference>
<accession>A0A250KZK2</accession>
<evidence type="ECO:0000256" key="2">
    <source>
        <dbReference type="ARBA" id="ARBA00022723"/>
    </source>
</evidence>
<dbReference type="KEGG" id="mmai:sS8_5138"/>
<dbReference type="InterPro" id="IPR017850">
    <property type="entry name" value="Alkaline_phosphatase_core_sf"/>
</dbReference>
<evidence type="ECO:0000256" key="4">
    <source>
        <dbReference type="ARBA" id="ARBA00022837"/>
    </source>
</evidence>
<dbReference type="PANTHER" id="PTHR42693:SF43">
    <property type="entry name" value="BLL2667 PROTEIN"/>
    <property type="match status" value="1"/>
</dbReference>
<dbReference type="OrthoDB" id="974590at2"/>
<proteinExistence type="inferred from homology"/>
<sequence length="774" mass="85421">MNRRSERRGLLLAGFFVLHTVAAQETLPKPDPGFQGTIGETRKDSVPAWPAQPVAPKGAPNVVLILLDDAGFGAAATFGGPAATPDLDRLASEGLRYNRFHTTALCSPTRASLLTGRNHHQAGFGVVIETARGYPGYNGYWRKDTVSVAEVLRRNGYSTAAFGKWHNTPAAEVTPVGPYDRWPTHLGFEYFYGFQGGETNQWEPQLYRNTEAVEPRKTPEQGYHLTADLADEAIGWLRKQRSLAPNKPFFLYFATGATHAPLHVPKEWIDKYRGRFDQGWDKLREEIFERQKRLGVIPANAELTPRPKELPAWDSLSPDQKRLYARQMEVYAAFLSHTDYEVGRLLGTVRQTGQWDNTLVLYVVGDNGGSAEGTLDGSIRNIASFFGTRDDVATQLAHIDELGSPLHDNHYAVPWAWATNSPFQWTKQVASHFGGTRNPLVVSWPARIKQPGGLRSQFHHVNDVAPTIYEAAGITFPETVDSVAQIPLEGKSLLYSFNDPNAPDTHTVQYFEMFGNRAVYKDGWLAGARHGLPWELQGRKDDFENDRWELYHVAEDFSQAHDLAAQYPDKLKELQAEFDKEAWRNNVYPLSAGLLDNLHGGDGPSLAKGRTSFTYTVGSVRIPDTSAPRLEGRAHRIVATVDIPPAGAEGVLVAHGGRFGGYSLYLKDGRLVYETNTLGRNRHVLTSTVPVPAGRVELGFEFQPDGNSGKSGIGRLFVNGQSAGEAHLAGIGSLRAALTETFDVGEERGSVVSNAYAAPYRFTGTLEKLTADLQ</sequence>
<protein>
    <submittedName>
        <fullName evidence="6">Sulfatase</fullName>
    </submittedName>
</protein>
<dbReference type="InterPro" id="IPR050738">
    <property type="entry name" value="Sulfatase"/>
</dbReference>
<dbReference type="Pfam" id="PF00884">
    <property type="entry name" value="Sulfatase"/>
    <property type="match status" value="1"/>
</dbReference>
<dbReference type="GO" id="GO:0016787">
    <property type="term" value="F:hydrolase activity"/>
    <property type="evidence" value="ECO:0007669"/>
    <property type="project" value="UniProtKB-KW"/>
</dbReference>
<dbReference type="AlphaFoldDB" id="A0A250KZK2"/>
<evidence type="ECO:0000313" key="6">
    <source>
        <dbReference type="EMBL" id="BBA37060.1"/>
    </source>
</evidence>
<keyword evidence="3" id="KW-0378">Hydrolase</keyword>
<gene>
    <name evidence="6" type="ORF">sS8_5138</name>
</gene>
<dbReference type="CDD" id="cd16025">
    <property type="entry name" value="PAS_like"/>
    <property type="match status" value="1"/>
</dbReference>
<evidence type="ECO:0000259" key="5">
    <source>
        <dbReference type="Pfam" id="PF00884"/>
    </source>
</evidence>
<dbReference type="RefSeq" id="WP_119632114.1">
    <property type="nucleotide sequence ID" value="NZ_AP017928.1"/>
</dbReference>
<dbReference type="InterPro" id="IPR000917">
    <property type="entry name" value="Sulfatase_N"/>
</dbReference>
<dbReference type="PANTHER" id="PTHR42693">
    <property type="entry name" value="ARYLSULFATASE FAMILY MEMBER"/>
    <property type="match status" value="1"/>
</dbReference>
<dbReference type="GO" id="GO:0046872">
    <property type="term" value="F:metal ion binding"/>
    <property type="evidence" value="ECO:0007669"/>
    <property type="project" value="UniProtKB-KW"/>
</dbReference>
<keyword evidence="7" id="KW-1185">Reference proteome</keyword>
<name>A0A250KZK2_9GAMM</name>